<dbReference type="Proteomes" id="UP001549167">
    <property type="component" value="Unassembled WGS sequence"/>
</dbReference>
<accession>A0ABV2KW54</accession>
<reference evidence="2 3" key="1">
    <citation type="submission" date="2024-06" db="EMBL/GenBank/DDBJ databases">
        <title>Genomic Encyclopedia of Type Strains, Phase IV (KMG-IV): sequencing the most valuable type-strain genomes for metagenomic binning, comparative biology and taxonomic classification.</title>
        <authorList>
            <person name="Goeker M."/>
        </authorList>
    </citation>
    <scope>NUCLEOTIDE SEQUENCE [LARGE SCALE GENOMIC DNA]</scope>
    <source>
        <strain evidence="2 3">DSM 23520</strain>
    </source>
</reference>
<feature type="transmembrane region" description="Helical" evidence="1">
    <location>
        <begin position="34"/>
        <end position="54"/>
    </location>
</feature>
<keyword evidence="1" id="KW-0472">Membrane</keyword>
<evidence type="ECO:0000256" key="1">
    <source>
        <dbReference type="SAM" id="Phobius"/>
    </source>
</evidence>
<dbReference type="RefSeq" id="WP_354219403.1">
    <property type="nucleotide sequence ID" value="NZ_JBEPMX010000003.1"/>
</dbReference>
<comment type="caution">
    <text evidence="2">The sequence shown here is derived from an EMBL/GenBank/DDBJ whole genome shotgun (WGS) entry which is preliminary data.</text>
</comment>
<protein>
    <submittedName>
        <fullName evidence="2">Uncharacterized protein</fullName>
    </submittedName>
</protein>
<sequence>MTKQSYWQAILQRTDELTQLINEYWRAYSSLSSWPFWLNIVLIITPLVILYFAIDRSRLFEIMFSDCSCICYGIIRVII</sequence>
<evidence type="ECO:0000313" key="3">
    <source>
        <dbReference type="Proteomes" id="UP001549167"/>
    </source>
</evidence>
<keyword evidence="3" id="KW-1185">Reference proteome</keyword>
<dbReference type="EMBL" id="JBEPMX010000003">
    <property type="protein sequence ID" value="MET3682795.1"/>
    <property type="molecule type" value="Genomic_DNA"/>
</dbReference>
<name>A0ABV2KW54_9BACI</name>
<keyword evidence="1" id="KW-0812">Transmembrane</keyword>
<evidence type="ECO:0000313" key="2">
    <source>
        <dbReference type="EMBL" id="MET3682795.1"/>
    </source>
</evidence>
<organism evidence="2 3">
    <name type="scientific">Alkalibacillus flavidus</name>
    <dbReference type="NCBI Taxonomy" id="546021"/>
    <lineage>
        <taxon>Bacteria</taxon>
        <taxon>Bacillati</taxon>
        <taxon>Bacillota</taxon>
        <taxon>Bacilli</taxon>
        <taxon>Bacillales</taxon>
        <taxon>Bacillaceae</taxon>
        <taxon>Alkalibacillus</taxon>
    </lineage>
</organism>
<gene>
    <name evidence="2" type="ORF">ABID56_000885</name>
</gene>
<proteinExistence type="predicted"/>
<keyword evidence="1" id="KW-1133">Transmembrane helix</keyword>